<dbReference type="Gene3D" id="3.90.1410.10">
    <property type="entry name" value="set domain protein methyltransferase, domain 1"/>
    <property type="match status" value="1"/>
</dbReference>
<accession>A0ABR0M177</accession>
<evidence type="ECO:0008006" key="3">
    <source>
        <dbReference type="Google" id="ProtNLM"/>
    </source>
</evidence>
<name>A0ABR0M177_9PEZI</name>
<evidence type="ECO:0000313" key="2">
    <source>
        <dbReference type="Proteomes" id="UP001357485"/>
    </source>
</evidence>
<dbReference type="PANTHER" id="PTHR13271:SF76">
    <property type="entry name" value="SET DOMAIN-CONTAINING PROTEIN 8"/>
    <property type="match status" value="1"/>
</dbReference>
<dbReference type="EMBL" id="JAVRRA010008260">
    <property type="protein sequence ID" value="KAK5257260.1"/>
    <property type="molecule type" value="Genomic_DNA"/>
</dbReference>
<reference evidence="1 2" key="1">
    <citation type="submission" date="2023-08" db="EMBL/GenBank/DDBJ databases">
        <title>Black Yeasts Isolated from many extreme environments.</title>
        <authorList>
            <person name="Coleine C."/>
            <person name="Stajich J.E."/>
            <person name="Selbmann L."/>
        </authorList>
    </citation>
    <scope>NUCLEOTIDE SEQUENCE [LARGE SCALE GENOMIC DNA]</scope>
    <source>
        <strain evidence="1 2">CCFEE 536</strain>
    </source>
</reference>
<dbReference type="InterPro" id="IPR046341">
    <property type="entry name" value="SET_dom_sf"/>
</dbReference>
<keyword evidence="2" id="KW-1185">Reference proteome</keyword>
<organism evidence="1 2">
    <name type="scientific">Cryomyces antarcticus</name>
    <dbReference type="NCBI Taxonomy" id="329879"/>
    <lineage>
        <taxon>Eukaryota</taxon>
        <taxon>Fungi</taxon>
        <taxon>Dikarya</taxon>
        <taxon>Ascomycota</taxon>
        <taxon>Pezizomycotina</taxon>
        <taxon>Dothideomycetes</taxon>
        <taxon>Dothideomycetes incertae sedis</taxon>
        <taxon>Cryomyces</taxon>
    </lineage>
</organism>
<protein>
    <recommendedName>
        <fullName evidence="3">SET domain-containing protein</fullName>
    </recommendedName>
</protein>
<proteinExistence type="predicted"/>
<dbReference type="SUPFAM" id="SSF82199">
    <property type="entry name" value="SET domain"/>
    <property type="match status" value="1"/>
</dbReference>
<sequence length="395" mass="44874">MSTEPRTALVYLKRNHDNSPAANVGQTARGAILLFLLTQSSISSPDTPTRRFVSGPFTDYIKFLPAELLPTFWTDSERALLTGTTLKPAVEAKLKALYREYDALRASTAHIVWCEQEWWHEVDGLVRFEDWLAVDAMYRSRALEFPGVGDCMVPCVDMANHSSGDSTTALYECDSHGDGVLLLREGKTLEEGDEVTITYGDKKGACEMVFSYGFLEDTMEDARESFLDLEFPDDDPLKRAKEVVTRSAPGFKVFEKDGEIGWEGEYVWLICVNEEDGLEFRVAQANDGTRELRVSWKEQELENTERLRDLLKLDAMWDVYQLRAVSVLQSRVEAQLRELYGSDDEVIATDHGDGSEVRDSVWNLTTRLRKLESALLDRAYSAFEDQRFTPEAIIW</sequence>
<dbReference type="PANTHER" id="PTHR13271">
    <property type="entry name" value="UNCHARACTERIZED PUTATIVE METHYLTRANSFERASE"/>
    <property type="match status" value="1"/>
</dbReference>
<comment type="caution">
    <text evidence="1">The sequence shown here is derived from an EMBL/GenBank/DDBJ whole genome shotgun (WGS) entry which is preliminary data.</text>
</comment>
<dbReference type="InterPro" id="IPR050600">
    <property type="entry name" value="SETD3_SETD6_MTase"/>
</dbReference>
<dbReference type="CDD" id="cd10527">
    <property type="entry name" value="SET_LSMT"/>
    <property type="match status" value="1"/>
</dbReference>
<dbReference type="Proteomes" id="UP001357485">
    <property type="component" value="Unassembled WGS sequence"/>
</dbReference>
<gene>
    <name evidence="1" type="ORF">LTR16_001173</name>
</gene>
<evidence type="ECO:0000313" key="1">
    <source>
        <dbReference type="EMBL" id="KAK5257260.1"/>
    </source>
</evidence>